<accession>A0A2H0WNL4</accession>
<keyword evidence="4 5" id="KW-0472">Membrane</keyword>
<dbReference type="GO" id="GO:0006874">
    <property type="term" value="P:intracellular calcium ion homeostasis"/>
    <property type="evidence" value="ECO:0007669"/>
    <property type="project" value="TreeGrafter"/>
</dbReference>
<feature type="transmembrane region" description="Helical" evidence="5">
    <location>
        <begin position="164"/>
        <end position="184"/>
    </location>
</feature>
<feature type="domain" description="Sodium/calcium exchanger membrane region" evidence="6">
    <location>
        <begin position="164"/>
        <end position="302"/>
    </location>
</feature>
<comment type="subcellular location">
    <subcellularLocation>
        <location evidence="1">Membrane</location>
        <topology evidence="1">Multi-pass membrane protein</topology>
    </subcellularLocation>
</comment>
<feature type="transmembrane region" description="Helical" evidence="5">
    <location>
        <begin position="196"/>
        <end position="218"/>
    </location>
</feature>
<keyword evidence="2 5" id="KW-0812">Transmembrane</keyword>
<dbReference type="GO" id="GO:0005886">
    <property type="term" value="C:plasma membrane"/>
    <property type="evidence" value="ECO:0007669"/>
    <property type="project" value="TreeGrafter"/>
</dbReference>
<dbReference type="InterPro" id="IPR044880">
    <property type="entry name" value="NCX_ion-bd_dom_sf"/>
</dbReference>
<dbReference type="InterPro" id="IPR004837">
    <property type="entry name" value="NaCa_Exmemb"/>
</dbReference>
<feature type="transmembrane region" description="Helical" evidence="5">
    <location>
        <begin position="230"/>
        <end position="249"/>
    </location>
</feature>
<feature type="transmembrane region" description="Helical" evidence="5">
    <location>
        <begin position="287"/>
        <end position="303"/>
    </location>
</feature>
<organism evidence="7 8">
    <name type="scientific">Candidatus Shapirobacteria bacterium CG09_land_8_20_14_0_10_39_12</name>
    <dbReference type="NCBI Taxonomy" id="1974885"/>
    <lineage>
        <taxon>Bacteria</taxon>
        <taxon>Candidatus Shapironibacteriota</taxon>
    </lineage>
</organism>
<evidence type="ECO:0000256" key="3">
    <source>
        <dbReference type="ARBA" id="ARBA00022989"/>
    </source>
</evidence>
<dbReference type="EMBL" id="PEZI01000076">
    <property type="protein sequence ID" value="PIS14246.1"/>
    <property type="molecule type" value="Genomic_DNA"/>
</dbReference>
<dbReference type="Gene3D" id="1.20.1420.30">
    <property type="entry name" value="NCX, central ion-binding region"/>
    <property type="match status" value="1"/>
</dbReference>
<evidence type="ECO:0000256" key="4">
    <source>
        <dbReference type="ARBA" id="ARBA00023136"/>
    </source>
</evidence>
<name>A0A2H0WNL4_9BACT</name>
<feature type="transmembrane region" description="Helical" evidence="5">
    <location>
        <begin position="124"/>
        <end position="143"/>
    </location>
</feature>
<dbReference type="Proteomes" id="UP000230775">
    <property type="component" value="Unassembled WGS sequence"/>
</dbReference>
<evidence type="ECO:0000256" key="5">
    <source>
        <dbReference type="SAM" id="Phobius"/>
    </source>
</evidence>
<evidence type="ECO:0000313" key="8">
    <source>
        <dbReference type="Proteomes" id="UP000230775"/>
    </source>
</evidence>
<dbReference type="AlphaFoldDB" id="A0A2H0WNL4"/>
<keyword evidence="3 5" id="KW-1133">Transmembrane helix</keyword>
<dbReference type="Pfam" id="PF01699">
    <property type="entry name" value="Na_Ca_ex"/>
    <property type="match status" value="2"/>
</dbReference>
<dbReference type="PANTHER" id="PTHR10846:SF8">
    <property type="entry name" value="INNER MEMBRANE PROTEIN YRBG"/>
    <property type="match status" value="1"/>
</dbReference>
<dbReference type="GO" id="GO:0008273">
    <property type="term" value="F:calcium, potassium:sodium antiporter activity"/>
    <property type="evidence" value="ECO:0007669"/>
    <property type="project" value="TreeGrafter"/>
</dbReference>
<gene>
    <name evidence="7" type="ORF">COT64_03660</name>
</gene>
<dbReference type="PANTHER" id="PTHR10846">
    <property type="entry name" value="SODIUM/POTASSIUM/CALCIUM EXCHANGER"/>
    <property type="match status" value="1"/>
</dbReference>
<dbReference type="InterPro" id="IPR004481">
    <property type="entry name" value="K/Na/Ca-exchanger"/>
</dbReference>
<feature type="transmembrane region" description="Helical" evidence="5">
    <location>
        <begin position="102"/>
        <end position="118"/>
    </location>
</feature>
<evidence type="ECO:0000256" key="1">
    <source>
        <dbReference type="ARBA" id="ARBA00004141"/>
    </source>
</evidence>
<feature type="transmembrane region" description="Helical" evidence="5">
    <location>
        <begin position="67"/>
        <end position="90"/>
    </location>
</feature>
<protein>
    <recommendedName>
        <fullName evidence="6">Sodium/calcium exchanger membrane region domain-containing protein</fullName>
    </recommendedName>
</protein>
<evidence type="ECO:0000256" key="2">
    <source>
        <dbReference type="ARBA" id="ARBA00022692"/>
    </source>
</evidence>
<proteinExistence type="predicted"/>
<dbReference type="GO" id="GO:0005262">
    <property type="term" value="F:calcium channel activity"/>
    <property type="evidence" value="ECO:0007669"/>
    <property type="project" value="TreeGrafter"/>
</dbReference>
<comment type="caution">
    <text evidence="7">The sequence shown here is derived from an EMBL/GenBank/DDBJ whole genome shotgun (WGS) entry which is preliminary data.</text>
</comment>
<sequence length="306" mass="33664">MVIFFIILICLFALIKSADIFVNQASALAKKLKMGNFTIGFTVVAFGTSLPELVSTLFSSISGHNQLVVANIIGSNMANLCLIFGLIAVFHTYRIRKRDVDINIPLNITALIAFWALSAFTGFVLNWTSGAILILLFLVLMLLSREYNHLVETKRRCVKFNLSAMMVSLVLLVLSGKICIDQIIGLSQRLLIAETILGYFLLAIGTSLPEMVTTWTAVKKNSGELGVGNVLGSNLFNLLFILGVSTFIGPIPLSGFIFDLVFLTGAALLIYIFAVKGKKYSFSKKEGFALLFFYTLFAIIQVFKNL</sequence>
<feature type="transmembrane region" description="Helical" evidence="5">
    <location>
        <begin position="255"/>
        <end position="275"/>
    </location>
</feature>
<evidence type="ECO:0000259" key="6">
    <source>
        <dbReference type="Pfam" id="PF01699"/>
    </source>
</evidence>
<reference evidence="8" key="1">
    <citation type="submission" date="2017-09" db="EMBL/GenBank/DDBJ databases">
        <title>Depth-based differentiation of microbial function through sediment-hosted aquifers and enrichment of novel symbionts in the deep terrestrial subsurface.</title>
        <authorList>
            <person name="Probst A.J."/>
            <person name="Ladd B."/>
            <person name="Jarett J.K."/>
            <person name="Geller-Mcgrath D.E."/>
            <person name="Sieber C.M.K."/>
            <person name="Emerson J.B."/>
            <person name="Anantharaman K."/>
            <person name="Thomas B.C."/>
            <person name="Malmstrom R."/>
            <person name="Stieglmeier M."/>
            <person name="Klingl A."/>
            <person name="Woyke T."/>
            <person name="Ryan C.M."/>
            <person name="Banfield J.F."/>
        </authorList>
    </citation>
    <scope>NUCLEOTIDE SEQUENCE [LARGE SCALE GENOMIC DNA]</scope>
</reference>
<evidence type="ECO:0000313" key="7">
    <source>
        <dbReference type="EMBL" id="PIS14246.1"/>
    </source>
</evidence>
<feature type="domain" description="Sodium/calcium exchanger membrane region" evidence="6">
    <location>
        <begin position="4"/>
        <end position="143"/>
    </location>
</feature>